<proteinExistence type="predicted"/>
<name>A0A699RV15_TANCI</name>
<organism evidence="1">
    <name type="scientific">Tanacetum cinerariifolium</name>
    <name type="common">Dalmatian daisy</name>
    <name type="synonym">Chrysanthemum cinerariifolium</name>
    <dbReference type="NCBI Taxonomy" id="118510"/>
    <lineage>
        <taxon>Eukaryota</taxon>
        <taxon>Viridiplantae</taxon>
        <taxon>Streptophyta</taxon>
        <taxon>Embryophyta</taxon>
        <taxon>Tracheophyta</taxon>
        <taxon>Spermatophyta</taxon>
        <taxon>Magnoliopsida</taxon>
        <taxon>eudicotyledons</taxon>
        <taxon>Gunneridae</taxon>
        <taxon>Pentapetalae</taxon>
        <taxon>asterids</taxon>
        <taxon>campanulids</taxon>
        <taxon>Asterales</taxon>
        <taxon>Asteraceae</taxon>
        <taxon>Asteroideae</taxon>
        <taxon>Anthemideae</taxon>
        <taxon>Anthemidinae</taxon>
        <taxon>Tanacetum</taxon>
    </lineage>
</organism>
<feature type="non-terminal residue" evidence="1">
    <location>
        <position position="1"/>
    </location>
</feature>
<gene>
    <name evidence="1" type="ORF">Tci_858524</name>
</gene>
<sequence>YFPTDFVVVDYVVDPRVPLILERPFLRIGRTLIDVYSEELTLRVADEAITFKVQTPGSGISILLAVGTPSTGSGNLYCQWELSPGSGNALCILFPTGQTLKYSYNNSESINQIDVIDVACEEYVQEVLGFFNTSKSGSPTPASNPIISFSSTSFTPFERSDFILEEIETFLQTPN</sequence>
<keyword evidence="1" id="KW-0548">Nucleotidyltransferase</keyword>
<reference evidence="1" key="1">
    <citation type="journal article" date="2019" name="Sci. Rep.">
        <title>Draft genome of Tanacetum cinerariifolium, the natural source of mosquito coil.</title>
        <authorList>
            <person name="Yamashiro T."/>
            <person name="Shiraishi A."/>
            <person name="Satake H."/>
            <person name="Nakayama K."/>
        </authorList>
    </citation>
    <scope>NUCLEOTIDE SEQUENCE</scope>
</reference>
<evidence type="ECO:0000313" key="1">
    <source>
        <dbReference type="EMBL" id="GFC86554.1"/>
    </source>
</evidence>
<keyword evidence="1" id="KW-0695">RNA-directed DNA polymerase</keyword>
<dbReference type="EMBL" id="BKCJ011105768">
    <property type="protein sequence ID" value="GFC86554.1"/>
    <property type="molecule type" value="Genomic_DNA"/>
</dbReference>
<dbReference type="PANTHER" id="PTHR33067:SF39">
    <property type="entry name" value="TRANSCRIPTION FACTOR INTERACTOR AND REGULATOR CCHC(ZN) FAMILY"/>
    <property type="match status" value="1"/>
</dbReference>
<dbReference type="GO" id="GO:0003964">
    <property type="term" value="F:RNA-directed DNA polymerase activity"/>
    <property type="evidence" value="ECO:0007669"/>
    <property type="project" value="UniProtKB-KW"/>
</dbReference>
<dbReference type="PANTHER" id="PTHR33067">
    <property type="entry name" value="RNA-DIRECTED DNA POLYMERASE-RELATED"/>
    <property type="match status" value="1"/>
</dbReference>
<protein>
    <submittedName>
        <fullName evidence="1">Reverse transcriptase domain-containing protein</fullName>
    </submittedName>
</protein>
<dbReference type="AlphaFoldDB" id="A0A699RV15"/>
<comment type="caution">
    <text evidence="1">The sequence shown here is derived from an EMBL/GenBank/DDBJ whole genome shotgun (WGS) entry which is preliminary data.</text>
</comment>
<keyword evidence="1" id="KW-0808">Transferase</keyword>
<accession>A0A699RV15</accession>